<evidence type="ECO:0000313" key="2">
    <source>
        <dbReference type="EMBL" id="OQO94827.1"/>
    </source>
</evidence>
<protein>
    <recommendedName>
        <fullName evidence="4">Alpha/beta hydrolase</fullName>
    </recommendedName>
</protein>
<gene>
    <name evidence="2" type="ORF">B1813_01740</name>
</gene>
<dbReference type="Gene3D" id="3.40.50.1820">
    <property type="entry name" value="alpha/beta hydrolase"/>
    <property type="match status" value="1"/>
</dbReference>
<comment type="caution">
    <text evidence="2">The sequence shown here is derived from an EMBL/GenBank/DDBJ whole genome shotgun (WGS) entry which is preliminary data.</text>
</comment>
<name>A0A1V9ACH1_SACPI</name>
<accession>A0A1V9ACH1</accession>
<feature type="chain" id="PRO_5012619026" description="Alpha/beta hydrolase" evidence="1">
    <location>
        <begin position="36"/>
        <end position="482"/>
    </location>
</feature>
<dbReference type="Proteomes" id="UP000192591">
    <property type="component" value="Unassembled WGS sequence"/>
</dbReference>
<evidence type="ECO:0000256" key="1">
    <source>
        <dbReference type="SAM" id="SignalP"/>
    </source>
</evidence>
<keyword evidence="1" id="KW-0732">Signal</keyword>
<dbReference type="AlphaFoldDB" id="A0A1V9ACH1"/>
<dbReference type="STRING" id="1962155.B1813_01740"/>
<sequence>MKSARHRPRRGRIAVVAATLAATVAGVLPPTGAGAVEADPVRPAATACPAELTVAATCYAGQDSHGAYYTIAIPDDWNGSLVLHAHGGPGLTEGSDPERSERDLTRWSVMVEEGYAWAGSAYRRGGFGARMAAEDTENLRRLFVERFGAPRTTVLHGQSWGGSVAAKAAEIYGTAPQRPYDGVLLTNGMLAGGSRGYDFRVDLRVVYQYYCGNHPRPDEPRYPVWQGLPEGSDLTSAELRQRLQECTGYQSEPDRRTVRQQRNLTDILAVTKIPERTLESHLRFATFTFADIVNERLGGRNPFGNRGVRYTGSHDDRALNAGVARFSPDPSALRDLSFDSDATGAVTVPVLTLHAIDDPTAFVEHESAYRASLAGAGHAERLVQTFTREAEHSTLSQAEYATALSALHGWVRTGQRPSPGSVARACPAFDARYGTGCFFEPDFEPAAYADRVYPRRGGQHWPALTEGRERALRHLPGVGIAP</sequence>
<evidence type="ECO:0000313" key="3">
    <source>
        <dbReference type="Proteomes" id="UP000192591"/>
    </source>
</evidence>
<feature type="signal peptide" evidence="1">
    <location>
        <begin position="1"/>
        <end position="35"/>
    </location>
</feature>
<reference evidence="2 3" key="1">
    <citation type="submission" date="2017-02" db="EMBL/GenBank/DDBJ databases">
        <title>Draft genome of Saccharomonospora sp. 154.</title>
        <authorList>
            <person name="Alonso-Carmona G.S."/>
            <person name="De La Haba R."/>
            <person name="Vera-Gargallo B."/>
            <person name="Sandoval-Trujillo A.H."/>
            <person name="Ramirez-Duran N."/>
            <person name="Ventosa A."/>
        </authorList>
    </citation>
    <scope>NUCLEOTIDE SEQUENCE [LARGE SCALE GENOMIC DNA]</scope>
    <source>
        <strain evidence="2 3">LRS4.154</strain>
    </source>
</reference>
<organism evidence="2 3">
    <name type="scientific">Saccharomonospora piscinae</name>
    <dbReference type="NCBI Taxonomy" id="687388"/>
    <lineage>
        <taxon>Bacteria</taxon>
        <taxon>Bacillati</taxon>
        <taxon>Actinomycetota</taxon>
        <taxon>Actinomycetes</taxon>
        <taxon>Pseudonocardiales</taxon>
        <taxon>Pseudonocardiaceae</taxon>
        <taxon>Saccharomonospora</taxon>
    </lineage>
</organism>
<dbReference type="InterPro" id="IPR029058">
    <property type="entry name" value="AB_hydrolase_fold"/>
</dbReference>
<dbReference type="SUPFAM" id="SSF53474">
    <property type="entry name" value="alpha/beta-Hydrolases"/>
    <property type="match status" value="1"/>
</dbReference>
<proteinExistence type="predicted"/>
<dbReference type="EMBL" id="MWIH01000002">
    <property type="protein sequence ID" value="OQO94827.1"/>
    <property type="molecule type" value="Genomic_DNA"/>
</dbReference>
<evidence type="ECO:0008006" key="4">
    <source>
        <dbReference type="Google" id="ProtNLM"/>
    </source>
</evidence>
<keyword evidence="3" id="KW-1185">Reference proteome</keyword>